<dbReference type="Proteomes" id="UP001265746">
    <property type="component" value="Unassembled WGS sequence"/>
</dbReference>
<accession>A0AAD9SQQ2</accession>
<dbReference type="AlphaFoldDB" id="A0AAD9SQQ2"/>
<feature type="region of interest" description="Disordered" evidence="4">
    <location>
        <begin position="103"/>
        <end position="132"/>
    </location>
</feature>
<keyword evidence="2" id="KW-0564">Palmitate</keyword>
<evidence type="ECO:0000313" key="6">
    <source>
        <dbReference type="EMBL" id="KAK2614650.1"/>
    </source>
</evidence>
<evidence type="ECO:0000256" key="1">
    <source>
        <dbReference type="ARBA" id="ARBA00022707"/>
    </source>
</evidence>
<protein>
    <submittedName>
        <fullName evidence="6">Uncharacterized protein</fullName>
    </submittedName>
</protein>
<evidence type="ECO:0000256" key="5">
    <source>
        <dbReference type="SAM" id="Phobius"/>
    </source>
</evidence>
<keyword evidence="5" id="KW-0812">Transmembrane</keyword>
<dbReference type="InterPro" id="IPR031632">
    <property type="entry name" value="SVIP"/>
</dbReference>
<organism evidence="6 7">
    <name type="scientific">Phomopsis amygdali</name>
    <name type="common">Fusicoccum amygdali</name>
    <dbReference type="NCBI Taxonomy" id="1214568"/>
    <lineage>
        <taxon>Eukaryota</taxon>
        <taxon>Fungi</taxon>
        <taxon>Dikarya</taxon>
        <taxon>Ascomycota</taxon>
        <taxon>Pezizomycotina</taxon>
        <taxon>Sordariomycetes</taxon>
        <taxon>Sordariomycetidae</taxon>
        <taxon>Diaporthales</taxon>
        <taxon>Diaporthaceae</taxon>
        <taxon>Diaporthe</taxon>
    </lineage>
</organism>
<feature type="compositionally biased region" description="Basic and acidic residues" evidence="4">
    <location>
        <begin position="114"/>
        <end position="124"/>
    </location>
</feature>
<name>A0AAD9SQQ2_PHOAM</name>
<keyword evidence="7" id="KW-1185">Reference proteome</keyword>
<evidence type="ECO:0000256" key="3">
    <source>
        <dbReference type="ARBA" id="ARBA00023288"/>
    </source>
</evidence>
<reference evidence="6" key="1">
    <citation type="submission" date="2023-06" db="EMBL/GenBank/DDBJ databases">
        <authorList>
            <person name="Noh H."/>
        </authorList>
    </citation>
    <scope>NUCLEOTIDE SEQUENCE</scope>
    <source>
        <strain evidence="6">DUCC20226</strain>
    </source>
</reference>
<keyword evidence="3" id="KW-0449">Lipoprotein</keyword>
<keyword evidence="5" id="KW-1133">Transmembrane helix</keyword>
<keyword evidence="1" id="KW-0519">Myristate</keyword>
<gene>
    <name evidence="6" type="ORF">N8I77_001457</name>
</gene>
<comment type="caution">
    <text evidence="6">The sequence shown here is derived from an EMBL/GenBank/DDBJ whole genome shotgun (WGS) entry which is preliminary data.</text>
</comment>
<feature type="transmembrane region" description="Helical" evidence="5">
    <location>
        <begin position="12"/>
        <end position="32"/>
    </location>
</feature>
<dbReference type="Pfam" id="PF15811">
    <property type="entry name" value="SVIP"/>
    <property type="match status" value="1"/>
</dbReference>
<dbReference type="EMBL" id="JAUJFL010000001">
    <property type="protein sequence ID" value="KAK2614650.1"/>
    <property type="molecule type" value="Genomic_DNA"/>
</dbReference>
<evidence type="ECO:0000256" key="4">
    <source>
        <dbReference type="SAM" id="MobiDB-lite"/>
    </source>
</evidence>
<keyword evidence="5" id="KW-0472">Membrane</keyword>
<evidence type="ECO:0000256" key="2">
    <source>
        <dbReference type="ARBA" id="ARBA00023139"/>
    </source>
</evidence>
<proteinExistence type="predicted"/>
<sequence>MPSQSPVLRVGATLAALLISGFFIREVFFVPAQPKPRAKSKEKGCKTRGRKLGVIAGNDYCDGSPGLQPNDARLRAAEAAQARATTSNRRAAGALGRLLQQQKRQTISDIMRQQARDERRRREFTAAGEEWS</sequence>
<evidence type="ECO:0000313" key="7">
    <source>
        <dbReference type="Proteomes" id="UP001265746"/>
    </source>
</evidence>